<dbReference type="GO" id="GO:0016491">
    <property type="term" value="F:oxidoreductase activity"/>
    <property type="evidence" value="ECO:0007669"/>
    <property type="project" value="UniProtKB-KW"/>
</dbReference>
<proteinExistence type="inferred from homology"/>
<evidence type="ECO:0000313" key="5">
    <source>
        <dbReference type="Proteomes" id="UP000053342"/>
    </source>
</evidence>
<dbReference type="GeneID" id="27362767"/>
<evidence type="ECO:0000313" key="4">
    <source>
        <dbReference type="EMBL" id="KIW37064.1"/>
    </source>
</evidence>
<dbReference type="InterPro" id="IPR044861">
    <property type="entry name" value="IPNS-like_FE2OG_OXY"/>
</dbReference>
<dbReference type="STRING" id="215243.A0A0D2DMW1"/>
<dbReference type="InterPro" id="IPR026992">
    <property type="entry name" value="DIOX_N"/>
</dbReference>
<dbReference type="SUPFAM" id="SSF51197">
    <property type="entry name" value="Clavaminate synthase-like"/>
    <property type="match status" value="1"/>
</dbReference>
<evidence type="ECO:0000256" key="1">
    <source>
        <dbReference type="ARBA" id="ARBA00008056"/>
    </source>
</evidence>
<dbReference type="OrthoDB" id="288590at2759"/>
<name>A0A0D2DMW1_9EURO</name>
<dbReference type="Pfam" id="PF14226">
    <property type="entry name" value="DIOX_N"/>
    <property type="match status" value="1"/>
</dbReference>
<dbReference type="PANTHER" id="PTHR47990">
    <property type="entry name" value="2-OXOGLUTARATE (2OG) AND FE(II)-DEPENDENT OXYGENASE SUPERFAMILY PROTEIN-RELATED"/>
    <property type="match status" value="1"/>
</dbReference>
<evidence type="ECO:0000259" key="3">
    <source>
        <dbReference type="PROSITE" id="PS51471"/>
    </source>
</evidence>
<dbReference type="Gene3D" id="2.60.120.330">
    <property type="entry name" value="B-lactam Antibiotic, Isopenicillin N Synthase, Chain"/>
    <property type="match status" value="1"/>
</dbReference>
<dbReference type="VEuPathDB" id="FungiDB:PV06_10693"/>
<accession>A0A0D2DMW1</accession>
<dbReference type="HOGENOM" id="CLU_010119_6_3_1"/>
<dbReference type="Proteomes" id="UP000053342">
    <property type="component" value="Unassembled WGS sequence"/>
</dbReference>
<dbReference type="EMBL" id="KN847346">
    <property type="protein sequence ID" value="KIW37064.1"/>
    <property type="molecule type" value="Genomic_DNA"/>
</dbReference>
<sequence>MGDISDRDPNRVYYNSGGFQRSRPILTGPEAKETFEEIPVIDFSEVTSSATDVRQRLADEVGHAARNVGFFYVKNAPVSHTKIDRAFELLESFFAQPEDVKRQIDCNKSNEAKGWQPQQTVGPNGVLRESYSMGNDYKEPEQHHISVAPEGSVPLNQWPSEDTIPGFRKAIYDYYLEVYPFAKTLIQIFSLALGLDQTELDQYFQQPLADITAQYYPAHQAPDSNPLELLSPHADFGVVTLLLQNDVPGLEVLNANGIWIPAPPMPYTFVVNTGNYVEAWTNGRWPATVHRVYGKLDQPRFSLPFFVSPSPDVVVKPLRELLEDGERPKYEERNVDQRQVKGQIGSRHNHPMTKLLRRVVPQEEDWRWEMLYQPHLLPRVASS</sequence>
<dbReference type="GO" id="GO:0046872">
    <property type="term" value="F:metal ion binding"/>
    <property type="evidence" value="ECO:0007669"/>
    <property type="project" value="UniProtKB-KW"/>
</dbReference>
<dbReference type="InterPro" id="IPR050231">
    <property type="entry name" value="Iron_ascorbate_oxido_reductase"/>
</dbReference>
<reference evidence="4 5" key="1">
    <citation type="submission" date="2015-01" db="EMBL/GenBank/DDBJ databases">
        <title>The Genome Sequence of Exophiala oligosperma CBS72588.</title>
        <authorList>
            <consortium name="The Broad Institute Genomics Platform"/>
            <person name="Cuomo C."/>
            <person name="de Hoog S."/>
            <person name="Gorbushina A."/>
            <person name="Stielow B."/>
            <person name="Teixiera M."/>
            <person name="Abouelleil A."/>
            <person name="Chapman S.B."/>
            <person name="Priest M."/>
            <person name="Young S.K."/>
            <person name="Wortman J."/>
            <person name="Nusbaum C."/>
            <person name="Birren B."/>
        </authorList>
    </citation>
    <scope>NUCLEOTIDE SEQUENCE [LARGE SCALE GENOMIC DNA]</scope>
    <source>
        <strain evidence="4 5">CBS 72588</strain>
    </source>
</reference>
<feature type="domain" description="Fe2OG dioxygenase" evidence="3">
    <location>
        <begin position="203"/>
        <end position="309"/>
    </location>
</feature>
<dbReference type="InterPro" id="IPR005123">
    <property type="entry name" value="Oxoglu/Fe-dep_dioxygenase_dom"/>
</dbReference>
<dbReference type="PRINTS" id="PR00682">
    <property type="entry name" value="IPNSYNTHASE"/>
</dbReference>
<gene>
    <name evidence="4" type="ORF">PV06_10693</name>
</gene>
<keyword evidence="2" id="KW-0560">Oxidoreductase</keyword>
<evidence type="ECO:0000256" key="2">
    <source>
        <dbReference type="RuleBase" id="RU003682"/>
    </source>
</evidence>
<dbReference type="PROSITE" id="PS51471">
    <property type="entry name" value="FE2OG_OXY"/>
    <property type="match status" value="1"/>
</dbReference>
<dbReference type="RefSeq" id="XP_016257280.1">
    <property type="nucleotide sequence ID" value="XM_016412266.1"/>
</dbReference>
<keyword evidence="5" id="KW-1185">Reference proteome</keyword>
<dbReference type="InterPro" id="IPR027443">
    <property type="entry name" value="IPNS-like_sf"/>
</dbReference>
<dbReference type="GO" id="GO:0044283">
    <property type="term" value="P:small molecule biosynthetic process"/>
    <property type="evidence" value="ECO:0007669"/>
    <property type="project" value="UniProtKB-ARBA"/>
</dbReference>
<dbReference type="Pfam" id="PF03171">
    <property type="entry name" value="2OG-FeII_Oxy"/>
    <property type="match status" value="1"/>
</dbReference>
<keyword evidence="2" id="KW-0408">Iron</keyword>
<comment type="similarity">
    <text evidence="1 2">Belongs to the iron/ascorbate-dependent oxidoreductase family.</text>
</comment>
<protein>
    <recommendedName>
        <fullName evidence="3">Fe2OG dioxygenase domain-containing protein</fullName>
    </recommendedName>
</protein>
<keyword evidence="2" id="KW-0479">Metal-binding</keyword>
<organism evidence="4 5">
    <name type="scientific">Exophiala oligosperma</name>
    <dbReference type="NCBI Taxonomy" id="215243"/>
    <lineage>
        <taxon>Eukaryota</taxon>
        <taxon>Fungi</taxon>
        <taxon>Dikarya</taxon>
        <taxon>Ascomycota</taxon>
        <taxon>Pezizomycotina</taxon>
        <taxon>Eurotiomycetes</taxon>
        <taxon>Chaetothyriomycetidae</taxon>
        <taxon>Chaetothyriales</taxon>
        <taxon>Herpotrichiellaceae</taxon>
        <taxon>Exophiala</taxon>
    </lineage>
</organism>
<dbReference type="AlphaFoldDB" id="A0A0D2DMW1"/>